<evidence type="ECO:0000256" key="1">
    <source>
        <dbReference type="SAM" id="MobiDB-lite"/>
    </source>
</evidence>
<protein>
    <submittedName>
        <fullName evidence="2">Uncharacterized protein</fullName>
    </submittedName>
</protein>
<sequence>MTFEVPKNASPIPLMQPEAPFLMAMRAFESLQEFQMEWWRAWSGLMGQVVPPEAAAKAEEIVTASQPDEATAPEQPKADSSETA</sequence>
<evidence type="ECO:0000313" key="3">
    <source>
        <dbReference type="Proteomes" id="UP001202281"/>
    </source>
</evidence>
<organism evidence="2 3">
    <name type="scientific">Novosphingobium beihaiensis</name>
    <dbReference type="NCBI Taxonomy" id="2930389"/>
    <lineage>
        <taxon>Bacteria</taxon>
        <taxon>Pseudomonadati</taxon>
        <taxon>Pseudomonadota</taxon>
        <taxon>Alphaproteobacteria</taxon>
        <taxon>Sphingomonadales</taxon>
        <taxon>Sphingomonadaceae</taxon>
        <taxon>Novosphingobium</taxon>
    </lineage>
</organism>
<keyword evidence="3" id="KW-1185">Reference proteome</keyword>
<dbReference type="EMBL" id="JALHLG010000003">
    <property type="protein sequence ID" value="MCJ2185691.1"/>
    <property type="molecule type" value="Genomic_DNA"/>
</dbReference>
<dbReference type="Proteomes" id="UP001202281">
    <property type="component" value="Unassembled WGS sequence"/>
</dbReference>
<proteinExistence type="predicted"/>
<feature type="region of interest" description="Disordered" evidence="1">
    <location>
        <begin position="57"/>
        <end position="84"/>
    </location>
</feature>
<accession>A0ABT0BKV5</accession>
<comment type="caution">
    <text evidence="2">The sequence shown here is derived from an EMBL/GenBank/DDBJ whole genome shotgun (WGS) entry which is preliminary data.</text>
</comment>
<reference evidence="2 3" key="1">
    <citation type="submission" date="2022-04" db="EMBL/GenBank/DDBJ databases">
        <title>Identification of a novel bacterium isolated from mangrove sediments.</title>
        <authorList>
            <person name="Pan X."/>
        </authorList>
    </citation>
    <scope>NUCLEOTIDE SEQUENCE [LARGE SCALE GENOMIC DNA]</scope>
    <source>
        <strain evidence="2 3">B2638</strain>
    </source>
</reference>
<evidence type="ECO:0000313" key="2">
    <source>
        <dbReference type="EMBL" id="MCJ2185691.1"/>
    </source>
</evidence>
<dbReference type="RefSeq" id="WP_243917618.1">
    <property type="nucleotide sequence ID" value="NZ_JALHLG010000003.1"/>
</dbReference>
<name>A0ABT0BKV5_9SPHN</name>
<gene>
    <name evidence="2" type="ORF">MTR66_02555</name>
</gene>